<feature type="domain" description="Carboxyltransferase" evidence="4">
    <location>
        <begin position="24"/>
        <end position="322"/>
    </location>
</feature>
<protein>
    <submittedName>
        <fullName evidence="5">Biotin-dependent carboxyltransferase</fullName>
    </submittedName>
</protein>
<dbReference type="SMART" id="SM00797">
    <property type="entry name" value="AHS2"/>
    <property type="match status" value="1"/>
</dbReference>
<dbReference type="Gene3D" id="2.40.100.10">
    <property type="entry name" value="Cyclophilin-like"/>
    <property type="match status" value="1"/>
</dbReference>
<keyword evidence="3" id="KW-0067">ATP-binding</keyword>
<keyword evidence="1" id="KW-0547">Nucleotide-binding</keyword>
<reference evidence="5" key="2">
    <citation type="journal article" date="2021" name="PeerJ">
        <title>Extensive microbial diversity within the chicken gut microbiome revealed by metagenomics and culture.</title>
        <authorList>
            <person name="Gilroy R."/>
            <person name="Ravi A."/>
            <person name="Getino M."/>
            <person name="Pursley I."/>
            <person name="Horton D.L."/>
            <person name="Alikhan N.F."/>
            <person name="Baker D."/>
            <person name="Gharbi K."/>
            <person name="Hall N."/>
            <person name="Watson M."/>
            <person name="Adriaenssens E.M."/>
            <person name="Foster-Nyarko E."/>
            <person name="Jarju S."/>
            <person name="Secka A."/>
            <person name="Antonio M."/>
            <person name="Oren A."/>
            <person name="Chaudhuri R.R."/>
            <person name="La Ragione R."/>
            <person name="Hildebrand F."/>
            <person name="Pallen M.J."/>
        </authorList>
    </citation>
    <scope>NUCLEOTIDE SEQUENCE</scope>
    <source>
        <strain evidence="5">ChiHcec3-6078</strain>
    </source>
</reference>
<dbReference type="PANTHER" id="PTHR43309:SF3">
    <property type="entry name" value="5-OXOPROLINASE SUBUNIT C"/>
    <property type="match status" value="1"/>
</dbReference>
<dbReference type="GO" id="GO:0005524">
    <property type="term" value="F:ATP binding"/>
    <property type="evidence" value="ECO:0007669"/>
    <property type="project" value="UniProtKB-KW"/>
</dbReference>
<dbReference type="SUPFAM" id="SSF50891">
    <property type="entry name" value="Cyclophilin-like"/>
    <property type="match status" value="1"/>
</dbReference>
<accession>A0A9D1I296</accession>
<comment type="caution">
    <text evidence="5">The sequence shown here is derived from an EMBL/GenBank/DDBJ whole genome shotgun (WGS) entry which is preliminary data.</text>
</comment>
<dbReference type="EMBL" id="DVMP01000151">
    <property type="protein sequence ID" value="HIU26457.1"/>
    <property type="molecule type" value="Genomic_DNA"/>
</dbReference>
<keyword evidence="2" id="KW-0378">Hydrolase</keyword>
<dbReference type="GO" id="GO:0016787">
    <property type="term" value="F:hydrolase activity"/>
    <property type="evidence" value="ECO:0007669"/>
    <property type="project" value="UniProtKB-KW"/>
</dbReference>
<dbReference type="Proteomes" id="UP000824090">
    <property type="component" value="Unassembled WGS sequence"/>
</dbReference>
<dbReference type="InterPro" id="IPR052708">
    <property type="entry name" value="PxpC"/>
</dbReference>
<organism evidence="5 6">
    <name type="scientific">Candidatus Allocopromorpha excrementigallinarum</name>
    <dbReference type="NCBI Taxonomy" id="2840742"/>
    <lineage>
        <taxon>Bacteria</taxon>
        <taxon>Bacillati</taxon>
        <taxon>Bacillota</taxon>
        <taxon>Clostridia</taxon>
        <taxon>Eubacteriales</taxon>
        <taxon>Eubacteriaceae</taxon>
        <taxon>Eubacteriaceae incertae sedis</taxon>
        <taxon>Candidatus Allocopromorpha</taxon>
    </lineage>
</organism>
<proteinExistence type="predicted"/>
<gene>
    <name evidence="5" type="ORF">IAC50_08205</name>
</gene>
<evidence type="ECO:0000256" key="2">
    <source>
        <dbReference type="ARBA" id="ARBA00022801"/>
    </source>
</evidence>
<reference evidence="5" key="1">
    <citation type="submission" date="2020-10" db="EMBL/GenBank/DDBJ databases">
        <authorList>
            <person name="Gilroy R."/>
        </authorList>
    </citation>
    <scope>NUCLEOTIDE SEQUENCE</scope>
    <source>
        <strain evidence="5">ChiHcec3-6078</strain>
    </source>
</reference>
<evidence type="ECO:0000313" key="5">
    <source>
        <dbReference type="EMBL" id="HIU26457.1"/>
    </source>
</evidence>
<dbReference type="AlphaFoldDB" id="A0A9D1I296"/>
<sequence length="330" mass="35286">MLKVIQGGIQSVVESWPGRLGYLGAGMAPAGAMDNVALELGNLLVGNDNGEAGIEIAAGMFSGKFDEDAVIAVTGADMSPTVNGEKIPMWESIKVKAGDKLKFGSYGEKGFRAYITVAGGVDVPLYLGSKSTCLFGSYGGFEGRALKSGDEIKFGKPSDSLDNLAGRKVKAEAIPEYSETIELRLIPGMNAYPDYVTEEGMEYLYNEKHKFSVNSNRSACRLEPIPDSVNFFARKDGGSGGAHPSNIIDHAYNMRGAINVTGNTPSLLIADGPTLGGFMCCGNVINADLWKIGQAAPDRDYAKFVYCTMEEAIEARKAQKKWLSMDSITV</sequence>
<evidence type="ECO:0000259" key="4">
    <source>
        <dbReference type="SMART" id="SM00797"/>
    </source>
</evidence>
<dbReference type="InterPro" id="IPR003778">
    <property type="entry name" value="CT_A_B"/>
</dbReference>
<dbReference type="Pfam" id="PF02626">
    <property type="entry name" value="CT_A_B"/>
    <property type="match status" value="1"/>
</dbReference>
<evidence type="ECO:0000256" key="1">
    <source>
        <dbReference type="ARBA" id="ARBA00022741"/>
    </source>
</evidence>
<dbReference type="PANTHER" id="PTHR43309">
    <property type="entry name" value="5-OXOPROLINASE SUBUNIT C"/>
    <property type="match status" value="1"/>
</dbReference>
<evidence type="ECO:0000313" key="6">
    <source>
        <dbReference type="Proteomes" id="UP000824090"/>
    </source>
</evidence>
<evidence type="ECO:0000256" key="3">
    <source>
        <dbReference type="ARBA" id="ARBA00022840"/>
    </source>
</evidence>
<name>A0A9D1I296_9FIRM</name>
<dbReference type="InterPro" id="IPR029000">
    <property type="entry name" value="Cyclophilin-like_dom_sf"/>
</dbReference>